<comment type="caution">
    <text evidence="7">The sequence shown here is derived from an EMBL/GenBank/DDBJ whole genome shotgun (WGS) entry which is preliminary data.</text>
</comment>
<feature type="domain" description="FH2" evidence="6">
    <location>
        <begin position="725"/>
        <end position="1124"/>
    </location>
</feature>
<dbReference type="InterPro" id="IPR042201">
    <property type="entry name" value="FH2_Formin_sf"/>
</dbReference>
<feature type="compositionally biased region" description="Basic and acidic residues" evidence="4">
    <location>
        <begin position="1130"/>
        <end position="1147"/>
    </location>
</feature>
<evidence type="ECO:0000313" key="7">
    <source>
        <dbReference type="EMBL" id="GEU84099.1"/>
    </source>
</evidence>
<dbReference type="SUPFAM" id="SSF52799">
    <property type="entry name" value="(Phosphotyrosine protein) phosphatases II"/>
    <property type="match status" value="1"/>
</dbReference>
<protein>
    <recommendedName>
        <fullName evidence="3">Formin-like protein</fullName>
    </recommendedName>
</protein>
<evidence type="ECO:0000259" key="6">
    <source>
        <dbReference type="PROSITE" id="PS51444"/>
    </source>
</evidence>
<dbReference type="PROSITE" id="PS51182">
    <property type="entry name" value="C2_TENSIN"/>
    <property type="match status" value="1"/>
</dbReference>
<dbReference type="Gene3D" id="3.90.190.10">
    <property type="entry name" value="Protein tyrosine phosphatase superfamily"/>
    <property type="match status" value="1"/>
</dbReference>
<keyword evidence="2" id="KW-0378">Hydrolase</keyword>
<feature type="compositionally biased region" description="Low complexity" evidence="4">
    <location>
        <begin position="516"/>
        <end position="525"/>
    </location>
</feature>
<feature type="compositionally biased region" description="Pro residues" evidence="4">
    <location>
        <begin position="674"/>
        <end position="684"/>
    </location>
</feature>
<feature type="region of interest" description="Disordered" evidence="4">
    <location>
        <begin position="1107"/>
        <end position="1345"/>
    </location>
</feature>
<dbReference type="SMART" id="SM01326">
    <property type="entry name" value="PTEN_C2"/>
    <property type="match status" value="1"/>
</dbReference>
<feature type="domain" description="C2 tensin-type" evidence="5">
    <location>
        <begin position="199"/>
        <end position="338"/>
    </location>
</feature>
<dbReference type="PROSITE" id="PS51444">
    <property type="entry name" value="FH2"/>
    <property type="match status" value="1"/>
</dbReference>
<dbReference type="PANTHER" id="PTHR45733:SF33">
    <property type="entry name" value="FORMIN-LIKE PROTEIN"/>
    <property type="match status" value="1"/>
</dbReference>
<feature type="compositionally biased region" description="Pro residues" evidence="4">
    <location>
        <begin position="542"/>
        <end position="562"/>
    </location>
</feature>
<sequence length="1345" mass="149470">MALLRRLYYKKPPDGLLEISERVYVFDCCFTTDAWDQDNYKGYIGDIVSQLRDHYSDASILVFNFREGDATSQLASALSNYDMTIVEYPRHYEGCPLLSMEVIHHFLRSCESWLSLGMQNVLLMHCERGGWPVLAFMLAALLIYRKYYSGESKTLDMVYKQAPSELLHLFSSVNPLPSQLRYLQYVSRRNVATEWPPLERALSLDCVIMRMTPDVDGNGGCCPIFRIYGQDPYMPGDKTTKLLFSTPKRIKNVRYYKQAQCELVIIDVDCHIQGDIVLECINLHDDWEHENIIFRAMFNTSFIRSNILILNRDEIDILWDAKDQFPKDFKAEFLFSEMDAAASITPVDSYFFEDKEELPIEAFATVQEMFNSVDWLIPKNDVAFDMLRDIATSDYDHIPTPTSITPLHPTDDPVHPFLRGKESHLQESISPSYPSRSLSIGLERSPLSKFDQTLQEKLDTEGKTLPPEPPQPPPSAPPQSAFPPSIFPPSPPVKEIDTKVGPSTSSREDQSSTTRTPSGPHASAPTSPPTPPLKEKIAPQGGPTPPWSPPRPIQPRLPPPSTPIKEKTSPLPPLSPPPSAAPTKERTFPLPPVSPPPTTVHTKEKSDKIIGSYTPPPPPPPLPPPPIFTPINDTPSTTTPRAPAPSIPPPPAPQPSSVPPPQPPPAPSSQHIPSTPPPPPPPVPSNQNQNGGVVPPPPPPGNKGGGLPGAPAPPPPFGKGRGLPMGMKDKNTKKLKPLHWLKLTRAVQGSLWAETQKSGEAVKTPEIDFSELENLFSAQAPNSDKGVNRSKSASKANKPEKVQLIDHRRAYNCEIMLSKVKIPLNELMDFVLALDESTLDADQVENLIKFCPTKEEMETLKGYKGETDKLGKCEQFFMELMKVPRTESKLRVFLFKLQFGSQVSDLRKSLNSVNTAVEQVRSSSKFKRIMQTILTLGNALNQGTARGAAVGFRLDSLLKLTDTRARNNKMTLMHYLCKVLAEKLPELLDFHKDLNSLEPASKVQLKYLAEEMQTISKGLEKVVQELSTAENDGPGSEKFIKALKEFLSSAEGEARTLASLYSLVGKNVDALILYFGEDPTRCPYEHVVATLRNFVRTFIQAHEENCKQTEAEKKKAEKEASTANSNENSKQLETEKKAEKEDSKDISKPSSSKQPATEKKAEKEDTKDISKPSSSKQPETEKMAEKKDSNDISKPSNSKQPETEKKAGKEDSRKISEPVTEKKAGKEDSNENSKPIDLKQPETEKKVGKEDSKEILKPSDSKQTENEKKAGKEDSKEISKLTYAKQPQTEKKAGKGGSKEPSKLSYAKDSETKKKEEKGGINKISKPSGTKTESDKKNSPIKPIK</sequence>
<feature type="compositionally biased region" description="Polar residues" evidence="4">
    <location>
        <begin position="501"/>
        <end position="515"/>
    </location>
</feature>
<feature type="region of interest" description="Disordered" evidence="4">
    <location>
        <begin position="460"/>
        <end position="736"/>
    </location>
</feature>
<keyword evidence="2" id="KW-0904">Protein phosphatase</keyword>
<comment type="similarity">
    <text evidence="1">Belongs to the formin-like family. Class-II subfamily.</text>
</comment>
<proteinExistence type="inferred from homology"/>
<feature type="compositionally biased region" description="Basic and acidic residues" evidence="4">
    <location>
        <begin position="1156"/>
        <end position="1170"/>
    </location>
</feature>
<evidence type="ECO:0000256" key="3">
    <source>
        <dbReference type="RuleBase" id="RU361260"/>
    </source>
</evidence>
<accession>A0A6L2NEW9</accession>
<organism evidence="7">
    <name type="scientific">Tanacetum cinerariifolium</name>
    <name type="common">Dalmatian daisy</name>
    <name type="synonym">Chrysanthemum cinerariifolium</name>
    <dbReference type="NCBI Taxonomy" id="118510"/>
    <lineage>
        <taxon>Eukaryota</taxon>
        <taxon>Viridiplantae</taxon>
        <taxon>Streptophyta</taxon>
        <taxon>Embryophyta</taxon>
        <taxon>Tracheophyta</taxon>
        <taxon>Spermatophyta</taxon>
        <taxon>Magnoliopsida</taxon>
        <taxon>eudicotyledons</taxon>
        <taxon>Gunneridae</taxon>
        <taxon>Pentapetalae</taxon>
        <taxon>asterids</taxon>
        <taxon>campanulids</taxon>
        <taxon>Asterales</taxon>
        <taxon>Asteraceae</taxon>
        <taxon>Asteroideae</taxon>
        <taxon>Anthemideae</taxon>
        <taxon>Anthemidinae</taxon>
        <taxon>Tanacetum</taxon>
    </lineage>
</organism>
<feature type="compositionally biased region" description="Pro residues" evidence="4">
    <location>
        <begin position="642"/>
        <end position="667"/>
    </location>
</feature>
<dbReference type="GO" id="GO:0004721">
    <property type="term" value="F:phosphoprotein phosphatase activity"/>
    <property type="evidence" value="ECO:0007669"/>
    <property type="project" value="UniProtKB-KW"/>
</dbReference>
<dbReference type="Pfam" id="PF02181">
    <property type="entry name" value="FH2"/>
    <property type="match status" value="1"/>
</dbReference>
<evidence type="ECO:0000256" key="4">
    <source>
        <dbReference type="SAM" id="MobiDB-lite"/>
    </source>
</evidence>
<feature type="compositionally biased region" description="Basic and acidic residues" evidence="4">
    <location>
        <begin position="1201"/>
        <end position="1279"/>
    </location>
</feature>
<dbReference type="InterPro" id="IPR051144">
    <property type="entry name" value="Formin_homology_domain"/>
</dbReference>
<feature type="compositionally biased region" description="Basic and acidic residues" evidence="4">
    <location>
        <begin position="1178"/>
        <end position="1191"/>
    </location>
</feature>
<feature type="compositionally biased region" description="Pro residues" evidence="4">
    <location>
        <begin position="589"/>
        <end position="598"/>
    </location>
</feature>
<dbReference type="InterPro" id="IPR029021">
    <property type="entry name" value="Prot-tyrosine_phosphatase-like"/>
</dbReference>
<dbReference type="EMBL" id="BKCJ010008819">
    <property type="protein sequence ID" value="GEU84099.1"/>
    <property type="molecule type" value="Genomic_DNA"/>
</dbReference>
<feature type="region of interest" description="Disordered" evidence="4">
    <location>
        <begin position="423"/>
        <end position="447"/>
    </location>
</feature>
<dbReference type="SMART" id="SM00498">
    <property type="entry name" value="FH2"/>
    <property type="match status" value="1"/>
</dbReference>
<name>A0A6L2NEW9_TANCI</name>
<reference evidence="7" key="1">
    <citation type="journal article" date="2019" name="Sci. Rep.">
        <title>Draft genome of Tanacetum cinerariifolium, the natural source of mosquito coil.</title>
        <authorList>
            <person name="Yamashiro T."/>
            <person name="Shiraishi A."/>
            <person name="Satake H."/>
            <person name="Nakayama K."/>
        </authorList>
    </citation>
    <scope>NUCLEOTIDE SEQUENCE</scope>
</reference>
<dbReference type="SUPFAM" id="SSF101447">
    <property type="entry name" value="Formin homology 2 domain (FH2 domain)"/>
    <property type="match status" value="1"/>
</dbReference>
<evidence type="ECO:0000256" key="1">
    <source>
        <dbReference type="ARBA" id="ARBA00006468"/>
    </source>
</evidence>
<evidence type="ECO:0000259" key="5">
    <source>
        <dbReference type="PROSITE" id="PS51182"/>
    </source>
</evidence>
<feature type="region of interest" description="Disordered" evidence="4">
    <location>
        <begin position="777"/>
        <end position="801"/>
    </location>
</feature>
<dbReference type="Gene3D" id="2.60.40.1110">
    <property type="match status" value="1"/>
</dbReference>
<feature type="compositionally biased region" description="Basic and acidic residues" evidence="4">
    <location>
        <begin position="1107"/>
        <end position="1120"/>
    </location>
</feature>
<dbReference type="Pfam" id="PF10409">
    <property type="entry name" value="PTEN_C2"/>
    <property type="match status" value="1"/>
</dbReference>
<gene>
    <name evidence="7" type="ORF">Tci_056077</name>
</gene>
<feature type="compositionally biased region" description="Pro residues" evidence="4">
    <location>
        <begin position="614"/>
        <end position="628"/>
    </location>
</feature>
<dbReference type="Gene3D" id="1.20.58.2220">
    <property type="entry name" value="Formin, FH2 domain"/>
    <property type="match status" value="1"/>
</dbReference>
<feature type="compositionally biased region" description="Pro residues" evidence="4">
    <location>
        <begin position="570"/>
        <end position="580"/>
    </location>
</feature>
<evidence type="ECO:0000256" key="2">
    <source>
        <dbReference type="ARBA" id="ARBA00022912"/>
    </source>
</evidence>
<dbReference type="SUPFAM" id="SSF49562">
    <property type="entry name" value="C2 domain (Calcium/lipid-binding domain, CaLB)"/>
    <property type="match status" value="1"/>
</dbReference>
<dbReference type="InterPro" id="IPR015425">
    <property type="entry name" value="FH2_Formin"/>
</dbReference>
<dbReference type="InterPro" id="IPR014020">
    <property type="entry name" value="Tensin_C2-dom"/>
</dbReference>
<feature type="compositionally biased region" description="Basic and acidic residues" evidence="4">
    <location>
        <begin position="1288"/>
        <end position="1320"/>
    </location>
</feature>
<feature type="compositionally biased region" description="Low complexity" evidence="4">
    <location>
        <begin position="428"/>
        <end position="440"/>
    </location>
</feature>
<dbReference type="InterPro" id="IPR035892">
    <property type="entry name" value="C2_domain_sf"/>
</dbReference>
<dbReference type="PANTHER" id="PTHR45733">
    <property type="entry name" value="FORMIN-J"/>
    <property type="match status" value="1"/>
</dbReference>
<feature type="compositionally biased region" description="Pro residues" evidence="4">
    <location>
        <begin position="466"/>
        <end position="492"/>
    </location>
</feature>